<feature type="transmembrane region" description="Helical" evidence="3">
    <location>
        <begin position="389"/>
        <end position="407"/>
    </location>
</feature>
<comment type="subcellular location">
    <subcellularLocation>
        <location evidence="1">Membrane</location>
        <topology evidence="1">Multi-pass membrane protein</topology>
    </subcellularLocation>
</comment>
<dbReference type="InterPro" id="IPR011701">
    <property type="entry name" value="MFS"/>
</dbReference>
<dbReference type="PANTHER" id="PTHR11360:SF303">
    <property type="entry name" value="MAJOR FACILITATOR SUPERFAMILY (MFS) PROFILE DOMAIN-CONTAINING PROTEIN"/>
    <property type="match status" value="1"/>
</dbReference>
<dbReference type="GO" id="GO:0008028">
    <property type="term" value="F:monocarboxylic acid transmembrane transporter activity"/>
    <property type="evidence" value="ECO:0007669"/>
    <property type="project" value="TreeGrafter"/>
</dbReference>
<dbReference type="InterPro" id="IPR050327">
    <property type="entry name" value="Proton-linked_MCT"/>
</dbReference>
<reference evidence="5" key="2">
    <citation type="submission" date="2021-09" db="EMBL/GenBank/DDBJ databases">
        <authorList>
            <person name="Jia N."/>
            <person name="Wang J."/>
            <person name="Shi W."/>
            <person name="Du L."/>
            <person name="Sun Y."/>
            <person name="Zhan W."/>
            <person name="Jiang J."/>
            <person name="Wang Q."/>
            <person name="Zhang B."/>
            <person name="Ji P."/>
            <person name="Sakyi L.B."/>
            <person name="Cui X."/>
            <person name="Yuan T."/>
            <person name="Jiang B."/>
            <person name="Yang W."/>
            <person name="Lam T.T.-Y."/>
            <person name="Chang Q."/>
            <person name="Ding S."/>
            <person name="Wang X."/>
            <person name="Zhu J."/>
            <person name="Ruan X."/>
            <person name="Zhao L."/>
            <person name="Wei J."/>
            <person name="Que T."/>
            <person name="Du C."/>
            <person name="Cheng J."/>
            <person name="Dai P."/>
            <person name="Han X."/>
            <person name="Huang E."/>
            <person name="Gao Y."/>
            <person name="Liu J."/>
            <person name="Shao H."/>
            <person name="Ye R."/>
            <person name="Li L."/>
            <person name="Wei W."/>
            <person name="Wang X."/>
            <person name="Wang C."/>
            <person name="Huo Q."/>
            <person name="Li W."/>
            <person name="Guo W."/>
            <person name="Chen H."/>
            <person name="Chen S."/>
            <person name="Zhou L."/>
            <person name="Zhou L."/>
            <person name="Ni X."/>
            <person name="Tian J."/>
            <person name="Zhou Y."/>
            <person name="Sheng Y."/>
            <person name="Liu T."/>
            <person name="Pan Y."/>
            <person name="Xia L."/>
            <person name="Li J."/>
            <person name="Zhao F."/>
            <person name="Cao W."/>
        </authorList>
    </citation>
    <scope>NUCLEOTIDE SEQUENCE</scope>
    <source>
        <strain evidence="5">Rmic-2018</strain>
        <tissue evidence="5">Larvae</tissue>
    </source>
</reference>
<dbReference type="Proteomes" id="UP000821866">
    <property type="component" value="Unassembled WGS sequence"/>
</dbReference>
<proteinExistence type="predicted"/>
<evidence type="ECO:0000313" key="6">
    <source>
        <dbReference type="Proteomes" id="UP000821866"/>
    </source>
</evidence>
<dbReference type="SUPFAM" id="SSF103473">
    <property type="entry name" value="MFS general substrate transporter"/>
    <property type="match status" value="1"/>
</dbReference>
<feature type="transmembrane region" description="Helical" evidence="3">
    <location>
        <begin position="7"/>
        <end position="34"/>
    </location>
</feature>
<dbReference type="Pfam" id="PF07690">
    <property type="entry name" value="MFS_1"/>
    <property type="match status" value="1"/>
</dbReference>
<evidence type="ECO:0000259" key="4">
    <source>
        <dbReference type="PROSITE" id="PS50850"/>
    </source>
</evidence>
<dbReference type="EMBL" id="JABSTU010000007">
    <property type="protein sequence ID" value="KAH8024762.1"/>
    <property type="molecule type" value="Genomic_DNA"/>
</dbReference>
<protein>
    <recommendedName>
        <fullName evidence="4">Major facilitator superfamily (MFS) profile domain-containing protein</fullName>
    </recommendedName>
</protein>
<keyword evidence="3" id="KW-1133">Transmembrane helix</keyword>
<dbReference type="GO" id="GO:0016020">
    <property type="term" value="C:membrane"/>
    <property type="evidence" value="ECO:0007669"/>
    <property type="project" value="UniProtKB-SubCell"/>
</dbReference>
<gene>
    <name evidence="5" type="ORF">HPB51_001176</name>
</gene>
<dbReference type="VEuPathDB" id="VectorBase:LOC119170247"/>
<comment type="caution">
    <text evidence="5">The sequence shown here is derived from an EMBL/GenBank/DDBJ whole genome shotgun (WGS) entry which is preliminary data.</text>
</comment>
<feature type="transmembrane region" description="Helical" evidence="3">
    <location>
        <begin position="71"/>
        <end position="94"/>
    </location>
</feature>
<sequence>MDSPRSWLVAVGCCWVNVFSFTMIRSTAVVYVSIIETFKTTREEAAWPVTLAVTCYFTAALIAGILARRVVVWKITFTACLVAAIAVSLCFFATGVTYLALLYGVVYGLSVGQLSLSSTVINQHFTKYRAVASGLNMAGFSIGGLVFPPTVQFFFDEFGFRGAFLLAGGTILNATAGTLLQRIPAPKQPVQSTQKTADGTKHNLQNSNAVEAANKSPATSGSLQSKNEVSFIPEHNWKGGLENAAFESSDSADGTISTENVHAITRSARCLSVNENFTWGRYSPATKTRASSSGDAVVTVRNVLLEGDAAAREDICHGPPTRTLPVHKPEQTLNAEQCSSKLPVASVELPTTEAAHSIPGGARSALLAAKELFSFLALAKYYVVVLSKMVIVMNSMTFSTVIIDFAMDHGINRWRALTLISAYTGMDLTARLTSGWITDRKFLSRKALMAFCMTVWAAANFSFAFGDSYVLLVIVSGVAGWCNGSTLPLIPVLYMEVVDIGRFSVAYGLSSFLVGLTGLPRPALTGKCR</sequence>
<feature type="transmembrane region" description="Helical" evidence="3">
    <location>
        <begin position="46"/>
        <end position="66"/>
    </location>
</feature>
<evidence type="ECO:0000256" key="1">
    <source>
        <dbReference type="ARBA" id="ARBA00004141"/>
    </source>
</evidence>
<feature type="transmembrane region" description="Helical" evidence="3">
    <location>
        <begin position="447"/>
        <end position="465"/>
    </location>
</feature>
<keyword evidence="3" id="KW-0472">Membrane</keyword>
<feature type="domain" description="Major facilitator superfamily (MFS) profile" evidence="4">
    <location>
        <begin position="380"/>
        <end position="529"/>
    </location>
</feature>
<accession>A0A9J6DSF3</accession>
<dbReference type="InterPro" id="IPR036259">
    <property type="entry name" value="MFS_trans_sf"/>
</dbReference>
<dbReference type="PROSITE" id="PS50850">
    <property type="entry name" value="MFS"/>
    <property type="match status" value="1"/>
</dbReference>
<evidence type="ECO:0000256" key="3">
    <source>
        <dbReference type="SAM" id="Phobius"/>
    </source>
</evidence>
<dbReference type="AlphaFoldDB" id="A0A9J6DSF3"/>
<name>A0A9J6DSF3_RHIMP</name>
<reference evidence="5" key="1">
    <citation type="journal article" date="2020" name="Cell">
        <title>Large-Scale Comparative Analyses of Tick Genomes Elucidate Their Genetic Diversity and Vector Capacities.</title>
        <authorList>
            <consortium name="Tick Genome and Microbiome Consortium (TIGMIC)"/>
            <person name="Jia N."/>
            <person name="Wang J."/>
            <person name="Shi W."/>
            <person name="Du L."/>
            <person name="Sun Y."/>
            <person name="Zhan W."/>
            <person name="Jiang J.F."/>
            <person name="Wang Q."/>
            <person name="Zhang B."/>
            <person name="Ji P."/>
            <person name="Bell-Sakyi L."/>
            <person name="Cui X.M."/>
            <person name="Yuan T.T."/>
            <person name="Jiang B.G."/>
            <person name="Yang W.F."/>
            <person name="Lam T.T."/>
            <person name="Chang Q.C."/>
            <person name="Ding S.J."/>
            <person name="Wang X.J."/>
            <person name="Zhu J.G."/>
            <person name="Ruan X.D."/>
            <person name="Zhao L."/>
            <person name="Wei J.T."/>
            <person name="Ye R.Z."/>
            <person name="Que T.C."/>
            <person name="Du C.H."/>
            <person name="Zhou Y.H."/>
            <person name="Cheng J.X."/>
            <person name="Dai P.F."/>
            <person name="Guo W.B."/>
            <person name="Han X.H."/>
            <person name="Huang E.J."/>
            <person name="Li L.F."/>
            <person name="Wei W."/>
            <person name="Gao Y.C."/>
            <person name="Liu J.Z."/>
            <person name="Shao H.Z."/>
            <person name="Wang X."/>
            <person name="Wang C.C."/>
            <person name="Yang T.C."/>
            <person name="Huo Q.B."/>
            <person name="Li W."/>
            <person name="Chen H.Y."/>
            <person name="Chen S.E."/>
            <person name="Zhou L.G."/>
            <person name="Ni X.B."/>
            <person name="Tian J.H."/>
            <person name="Sheng Y."/>
            <person name="Liu T."/>
            <person name="Pan Y.S."/>
            <person name="Xia L.Y."/>
            <person name="Li J."/>
            <person name="Zhao F."/>
            <person name="Cao W.C."/>
        </authorList>
    </citation>
    <scope>NUCLEOTIDE SEQUENCE</scope>
    <source>
        <strain evidence="5">Rmic-2018</strain>
    </source>
</reference>
<feature type="transmembrane region" description="Helical" evidence="3">
    <location>
        <begin position="128"/>
        <end position="147"/>
    </location>
</feature>
<feature type="transmembrane region" description="Helical" evidence="3">
    <location>
        <begin position="100"/>
        <end position="121"/>
    </location>
</feature>
<evidence type="ECO:0000256" key="2">
    <source>
        <dbReference type="SAM" id="MobiDB-lite"/>
    </source>
</evidence>
<feature type="transmembrane region" description="Helical" evidence="3">
    <location>
        <begin position="471"/>
        <end position="494"/>
    </location>
</feature>
<keyword evidence="3" id="KW-0812">Transmembrane</keyword>
<feature type="region of interest" description="Disordered" evidence="2">
    <location>
        <begin position="187"/>
        <end position="227"/>
    </location>
</feature>
<feature type="compositionally biased region" description="Polar residues" evidence="2">
    <location>
        <begin position="216"/>
        <end position="227"/>
    </location>
</feature>
<dbReference type="InterPro" id="IPR020846">
    <property type="entry name" value="MFS_dom"/>
</dbReference>
<keyword evidence="6" id="KW-1185">Reference proteome</keyword>
<evidence type="ECO:0000313" key="5">
    <source>
        <dbReference type="EMBL" id="KAH8024762.1"/>
    </source>
</evidence>
<dbReference type="Gene3D" id="1.20.1250.20">
    <property type="entry name" value="MFS general substrate transporter like domains"/>
    <property type="match status" value="2"/>
</dbReference>
<organism evidence="5 6">
    <name type="scientific">Rhipicephalus microplus</name>
    <name type="common">Cattle tick</name>
    <name type="synonym">Boophilus microplus</name>
    <dbReference type="NCBI Taxonomy" id="6941"/>
    <lineage>
        <taxon>Eukaryota</taxon>
        <taxon>Metazoa</taxon>
        <taxon>Ecdysozoa</taxon>
        <taxon>Arthropoda</taxon>
        <taxon>Chelicerata</taxon>
        <taxon>Arachnida</taxon>
        <taxon>Acari</taxon>
        <taxon>Parasitiformes</taxon>
        <taxon>Ixodida</taxon>
        <taxon>Ixodoidea</taxon>
        <taxon>Ixodidae</taxon>
        <taxon>Rhipicephalinae</taxon>
        <taxon>Rhipicephalus</taxon>
        <taxon>Boophilus</taxon>
    </lineage>
</organism>
<dbReference type="PANTHER" id="PTHR11360">
    <property type="entry name" value="MONOCARBOXYLATE TRANSPORTER"/>
    <property type="match status" value="1"/>
</dbReference>
<feature type="compositionally biased region" description="Polar residues" evidence="2">
    <location>
        <begin position="189"/>
        <end position="209"/>
    </location>
</feature>